<evidence type="ECO:0000313" key="1">
    <source>
        <dbReference type="EMBL" id="GBN15018.1"/>
    </source>
</evidence>
<dbReference type="Proteomes" id="UP000499080">
    <property type="component" value="Unassembled WGS sequence"/>
</dbReference>
<sequence length="107" mass="12388">MWRSSSPHRSDIFQRARKSGFIFNDGEGNFSRAGLRFHNLDSRRVMQIADKTCLSESVGRKRNVSDVLRAISQSSEGRSFLLIPHHEYSCSTWYGYRVSKEDTEQEV</sequence>
<organism evidence="1 2">
    <name type="scientific">Araneus ventricosus</name>
    <name type="common">Orbweaver spider</name>
    <name type="synonym">Epeira ventricosa</name>
    <dbReference type="NCBI Taxonomy" id="182803"/>
    <lineage>
        <taxon>Eukaryota</taxon>
        <taxon>Metazoa</taxon>
        <taxon>Ecdysozoa</taxon>
        <taxon>Arthropoda</taxon>
        <taxon>Chelicerata</taxon>
        <taxon>Arachnida</taxon>
        <taxon>Araneae</taxon>
        <taxon>Araneomorphae</taxon>
        <taxon>Entelegynae</taxon>
        <taxon>Araneoidea</taxon>
        <taxon>Araneidae</taxon>
        <taxon>Araneus</taxon>
    </lineage>
</organism>
<proteinExistence type="predicted"/>
<protein>
    <submittedName>
        <fullName evidence="1">Uncharacterized protein</fullName>
    </submittedName>
</protein>
<dbReference type="EMBL" id="BGPR01005975">
    <property type="protein sequence ID" value="GBN15018.1"/>
    <property type="molecule type" value="Genomic_DNA"/>
</dbReference>
<keyword evidence="2" id="KW-1185">Reference proteome</keyword>
<comment type="caution">
    <text evidence="1">The sequence shown here is derived from an EMBL/GenBank/DDBJ whole genome shotgun (WGS) entry which is preliminary data.</text>
</comment>
<evidence type="ECO:0000313" key="2">
    <source>
        <dbReference type="Proteomes" id="UP000499080"/>
    </source>
</evidence>
<gene>
    <name evidence="1" type="ORF">AVEN_61616_1</name>
</gene>
<accession>A0A4Y2LJV8</accession>
<reference evidence="1 2" key="1">
    <citation type="journal article" date="2019" name="Sci. Rep.">
        <title>Orb-weaving spider Araneus ventricosus genome elucidates the spidroin gene catalogue.</title>
        <authorList>
            <person name="Kono N."/>
            <person name="Nakamura H."/>
            <person name="Ohtoshi R."/>
            <person name="Moran D.A.P."/>
            <person name="Shinohara A."/>
            <person name="Yoshida Y."/>
            <person name="Fujiwara M."/>
            <person name="Mori M."/>
            <person name="Tomita M."/>
            <person name="Arakawa K."/>
        </authorList>
    </citation>
    <scope>NUCLEOTIDE SEQUENCE [LARGE SCALE GENOMIC DNA]</scope>
</reference>
<name>A0A4Y2LJV8_ARAVE</name>
<dbReference type="AlphaFoldDB" id="A0A4Y2LJV8"/>